<gene>
    <name evidence="6" type="ORF">JOC86_000630</name>
</gene>
<dbReference type="PIRSF" id="PIRSF012524">
    <property type="entry name" value="YitL_S1"/>
    <property type="match status" value="1"/>
</dbReference>
<accession>A0ABS2N8D0</accession>
<feature type="domain" description="Conserved virulence factor B first S1" evidence="2">
    <location>
        <begin position="6"/>
        <end position="64"/>
    </location>
</feature>
<proteinExistence type="inferred from homology"/>
<dbReference type="Pfam" id="PF17783">
    <property type="entry name" value="WHD_CvfB"/>
    <property type="match status" value="1"/>
</dbReference>
<evidence type="ECO:0000256" key="1">
    <source>
        <dbReference type="PIRNR" id="PIRNR012524"/>
    </source>
</evidence>
<dbReference type="Pfam" id="PF13509">
    <property type="entry name" value="S1_2"/>
    <property type="match status" value="1"/>
</dbReference>
<protein>
    <submittedName>
        <fullName evidence="6">RNA-binding protein (Virulence factor B family)</fullName>
    </submittedName>
</protein>
<reference evidence="6 7" key="1">
    <citation type="submission" date="2021-01" db="EMBL/GenBank/DDBJ databases">
        <title>Genomic Encyclopedia of Type Strains, Phase IV (KMG-IV): sequencing the most valuable type-strain genomes for metagenomic binning, comparative biology and taxonomic classification.</title>
        <authorList>
            <person name="Goeker M."/>
        </authorList>
    </citation>
    <scope>NUCLEOTIDE SEQUENCE [LARGE SCALE GENOMIC DNA]</scope>
    <source>
        <strain evidence="6 7">DSM 24834</strain>
    </source>
</reference>
<sequence length="291" mass="33204">MPRLQVGTVETLMVDREVPFGYFLTNNDEDVLLHQSEITDDIEVGDNVKVFLFHDKEVRLAATMRIPKVQIGSYSWAEVVDVAPDLGVFVSIGLTKDILISADDLPIFESLWPAVGDQLYISLKTDKNERLYGRLATENIIGQIARKASKEMMKATISGRVYRLLKVGTYVLSEQGYRCFIHESQRKSEPRLGELVTGRVIDVKEDGSLNVSFLPLKQDKMDDDSETILAYLHQRKGSMPFSDKSLPEEIKDRFQMSKASFKRALGKLMKERVIYQKDGWTYLNGENEEKR</sequence>
<evidence type="ECO:0000313" key="7">
    <source>
        <dbReference type="Proteomes" id="UP001646157"/>
    </source>
</evidence>
<dbReference type="InterPro" id="IPR014464">
    <property type="entry name" value="CvfB_fam"/>
</dbReference>
<dbReference type="Proteomes" id="UP001646157">
    <property type="component" value="Unassembled WGS sequence"/>
</dbReference>
<dbReference type="EMBL" id="JAFBDZ010000001">
    <property type="protein sequence ID" value="MBM7584093.1"/>
    <property type="molecule type" value="Genomic_DNA"/>
</dbReference>
<evidence type="ECO:0000259" key="4">
    <source>
        <dbReference type="Pfam" id="PF21191"/>
    </source>
</evidence>
<dbReference type="RefSeq" id="WP_205168284.1">
    <property type="nucleotide sequence ID" value="NZ_JAFBDZ010000001.1"/>
</dbReference>
<feature type="domain" description="Conserved virulence factor B-like winged helix" evidence="3">
    <location>
        <begin position="226"/>
        <end position="283"/>
    </location>
</feature>
<dbReference type="PANTHER" id="PTHR37296">
    <property type="entry name" value="CONSERVED VIRULENCE FACTOR B"/>
    <property type="match status" value="1"/>
</dbReference>
<evidence type="ECO:0000259" key="2">
    <source>
        <dbReference type="Pfam" id="PF13509"/>
    </source>
</evidence>
<comment type="caution">
    <text evidence="6">The sequence shown here is derived from an EMBL/GenBank/DDBJ whole genome shotgun (WGS) entry which is preliminary data.</text>
</comment>
<dbReference type="PANTHER" id="PTHR37296:SF1">
    <property type="entry name" value="CONSERVED VIRULENCE FACTOR B"/>
    <property type="match status" value="1"/>
</dbReference>
<name>A0ABS2N8D0_9BACI</name>
<evidence type="ECO:0000313" key="6">
    <source>
        <dbReference type="EMBL" id="MBM7584093.1"/>
    </source>
</evidence>
<comment type="similarity">
    <text evidence="1">Belongs to the CvfB family.</text>
</comment>
<dbReference type="InterPro" id="IPR012340">
    <property type="entry name" value="NA-bd_OB-fold"/>
</dbReference>
<dbReference type="Gene3D" id="2.40.50.140">
    <property type="entry name" value="Nucleic acid-binding proteins"/>
    <property type="match status" value="2"/>
</dbReference>
<dbReference type="Pfam" id="PF21191">
    <property type="entry name" value="CvfB_1st"/>
    <property type="match status" value="1"/>
</dbReference>
<evidence type="ECO:0000259" key="3">
    <source>
        <dbReference type="Pfam" id="PF17783"/>
    </source>
</evidence>
<dbReference type="InterPro" id="IPR039566">
    <property type="entry name" value="CvfB_S1_st"/>
</dbReference>
<dbReference type="Gene3D" id="1.10.10.10">
    <property type="entry name" value="Winged helix-like DNA-binding domain superfamily/Winged helix DNA-binding domain"/>
    <property type="match status" value="1"/>
</dbReference>
<dbReference type="InterPro" id="IPR048588">
    <property type="entry name" value="CvfB_S1_2nd"/>
</dbReference>
<evidence type="ECO:0000259" key="5">
    <source>
        <dbReference type="Pfam" id="PF21543"/>
    </source>
</evidence>
<keyword evidence="7" id="KW-1185">Reference proteome</keyword>
<feature type="domain" description="Conserved virulence factor B third S1" evidence="5">
    <location>
        <begin position="143"/>
        <end position="215"/>
    </location>
</feature>
<dbReference type="InterPro" id="IPR040764">
    <property type="entry name" value="CvfB_WH"/>
</dbReference>
<dbReference type="InterPro" id="IPR036388">
    <property type="entry name" value="WH-like_DNA-bd_sf"/>
</dbReference>
<feature type="domain" description="Conserved virulence factor B second S1" evidence="4">
    <location>
        <begin position="74"/>
        <end position="133"/>
    </location>
</feature>
<dbReference type="InterPro" id="IPR048587">
    <property type="entry name" value="CvfB_S1_3rd"/>
</dbReference>
<organism evidence="6 7">
    <name type="scientific">Rossellomorea pakistanensis</name>
    <dbReference type="NCBI Taxonomy" id="992288"/>
    <lineage>
        <taxon>Bacteria</taxon>
        <taxon>Bacillati</taxon>
        <taxon>Bacillota</taxon>
        <taxon>Bacilli</taxon>
        <taxon>Bacillales</taxon>
        <taxon>Bacillaceae</taxon>
        <taxon>Rossellomorea</taxon>
    </lineage>
</organism>
<dbReference type="Pfam" id="PF21543">
    <property type="entry name" value="CvfB_2nd"/>
    <property type="match status" value="1"/>
</dbReference>